<evidence type="ECO:0000313" key="4">
    <source>
        <dbReference type="Proteomes" id="UP000236291"/>
    </source>
</evidence>
<gene>
    <name evidence="3" type="ORF">L195_g015199</name>
</gene>
<sequence length="372" mass="41444">MVEGFALVDFEYFSIEMERGKQVANSTTEKWKMKENRDRVVKRVTDELINHVSPNLKFSLPELVQRVIKYEEKVYASVKTEEEYLRGVAATSKSICARSWKDDEALLTSASASGTNANIDWQENVYEKVFAMPIGSSPRSINQPSISKGPDDPVQQQTSIALEAFGTGTKSNTQRISPLIKESDNQNQVSGKPTLDSEEQSPAMQQLINELTSISPEALTAAFGEIEEEVHLTKEVVDELGLPTFVIPEGWKMPRNFVATALDTPSIFGSLLDGFNQRPKIVENQNLLAEIKDINNRLFDCEVVIAEKENVETAVGQAAELSEGLLVQIMYNAVTINQNLVSKFTSDKKVSSIIFKNQSLKNNNNSKNPFQT</sequence>
<dbReference type="InterPro" id="IPR044661">
    <property type="entry name" value="MED15a/b/c-like"/>
</dbReference>
<dbReference type="AlphaFoldDB" id="A0A2K3MMQ3"/>
<dbReference type="Gene3D" id="1.10.246.20">
    <property type="entry name" value="Coactivator CBP, KIX domain"/>
    <property type="match status" value="1"/>
</dbReference>
<dbReference type="InterPro" id="IPR036529">
    <property type="entry name" value="KIX_dom_sf"/>
</dbReference>
<dbReference type="GO" id="GO:0031490">
    <property type="term" value="F:chromatin DNA binding"/>
    <property type="evidence" value="ECO:0007669"/>
    <property type="project" value="InterPro"/>
</dbReference>
<reference evidence="3 4" key="1">
    <citation type="journal article" date="2014" name="Am. J. Bot.">
        <title>Genome assembly and annotation for red clover (Trifolium pratense; Fabaceae).</title>
        <authorList>
            <person name="Istvanek J."/>
            <person name="Jaros M."/>
            <person name="Krenek A."/>
            <person name="Repkova J."/>
        </authorList>
    </citation>
    <scope>NUCLEOTIDE SEQUENCE [LARGE SCALE GENOMIC DNA]</scope>
    <source>
        <strain evidence="4">cv. Tatra</strain>
        <tissue evidence="3">Young leaves</tissue>
    </source>
</reference>
<accession>A0A2K3MMQ3</accession>
<dbReference type="GO" id="GO:0003713">
    <property type="term" value="F:transcription coactivator activity"/>
    <property type="evidence" value="ECO:0007669"/>
    <property type="project" value="InterPro"/>
</dbReference>
<evidence type="ECO:0008006" key="5">
    <source>
        <dbReference type="Google" id="ProtNLM"/>
    </source>
</evidence>
<comment type="caution">
    <text evidence="3">The sequence shown here is derived from an EMBL/GenBank/DDBJ whole genome shotgun (WGS) entry which is preliminary data.</text>
</comment>
<dbReference type="PANTHER" id="PTHR33137:SF37">
    <property type="entry name" value="MEDIATOR COMPLEX SUBUNIT 15 KIX DOMAIN-CONTAINING PROTEIN"/>
    <property type="match status" value="1"/>
</dbReference>
<protein>
    <recommendedName>
        <fullName evidence="5">Mediator of RNA polymerase II transcription subunit 15a-like protein</fullName>
    </recommendedName>
</protein>
<evidence type="ECO:0000313" key="3">
    <source>
        <dbReference type="EMBL" id="PNX92068.1"/>
    </source>
</evidence>
<proteinExistence type="predicted"/>
<evidence type="ECO:0000256" key="2">
    <source>
        <dbReference type="SAM" id="MobiDB-lite"/>
    </source>
</evidence>
<organism evidence="3 4">
    <name type="scientific">Trifolium pratense</name>
    <name type="common">Red clover</name>
    <dbReference type="NCBI Taxonomy" id="57577"/>
    <lineage>
        <taxon>Eukaryota</taxon>
        <taxon>Viridiplantae</taxon>
        <taxon>Streptophyta</taxon>
        <taxon>Embryophyta</taxon>
        <taxon>Tracheophyta</taxon>
        <taxon>Spermatophyta</taxon>
        <taxon>Magnoliopsida</taxon>
        <taxon>eudicotyledons</taxon>
        <taxon>Gunneridae</taxon>
        <taxon>Pentapetalae</taxon>
        <taxon>rosids</taxon>
        <taxon>fabids</taxon>
        <taxon>Fabales</taxon>
        <taxon>Fabaceae</taxon>
        <taxon>Papilionoideae</taxon>
        <taxon>50 kb inversion clade</taxon>
        <taxon>NPAAA clade</taxon>
        <taxon>Hologalegina</taxon>
        <taxon>IRL clade</taxon>
        <taxon>Trifolieae</taxon>
        <taxon>Trifolium</taxon>
    </lineage>
</organism>
<dbReference type="Proteomes" id="UP000236291">
    <property type="component" value="Unassembled WGS sequence"/>
</dbReference>
<keyword evidence="1" id="KW-0539">Nucleus</keyword>
<evidence type="ECO:0000256" key="1">
    <source>
        <dbReference type="ARBA" id="ARBA00023242"/>
    </source>
</evidence>
<reference evidence="3 4" key="2">
    <citation type="journal article" date="2017" name="Front. Plant Sci.">
        <title>Gene Classification and Mining of Molecular Markers Useful in Red Clover (Trifolium pratense) Breeding.</title>
        <authorList>
            <person name="Istvanek J."/>
            <person name="Dluhosova J."/>
            <person name="Dluhos P."/>
            <person name="Patkova L."/>
            <person name="Nedelnik J."/>
            <person name="Repkova J."/>
        </authorList>
    </citation>
    <scope>NUCLEOTIDE SEQUENCE [LARGE SCALE GENOMIC DNA]</scope>
    <source>
        <strain evidence="4">cv. Tatra</strain>
        <tissue evidence="3">Young leaves</tissue>
    </source>
</reference>
<dbReference type="PANTHER" id="PTHR33137">
    <property type="entry name" value="MEDIATOR OF RNA POLYMERASE II TRANSCRIPTION SUBUNIT 15A-RELATED"/>
    <property type="match status" value="1"/>
</dbReference>
<feature type="region of interest" description="Disordered" evidence="2">
    <location>
        <begin position="177"/>
        <end position="200"/>
    </location>
</feature>
<dbReference type="EMBL" id="ASHM01010246">
    <property type="protein sequence ID" value="PNX92068.1"/>
    <property type="molecule type" value="Genomic_DNA"/>
</dbReference>
<name>A0A2K3MMQ3_TRIPR</name>